<protein>
    <recommendedName>
        <fullName evidence="3">Major tail tube protein</fullName>
    </recommendedName>
</protein>
<reference evidence="1 2" key="1">
    <citation type="submission" date="2014-03" db="EMBL/GenBank/DDBJ databases">
        <title>Draft Genome Sequences of Four Burkholderia Strains.</title>
        <authorList>
            <person name="Liu X.Y."/>
            <person name="Li C.X."/>
            <person name="Xu J.H."/>
        </authorList>
    </citation>
    <scope>NUCLEOTIDE SEQUENCE [LARGE SCALE GENOMIC DNA]</scope>
    <source>
        <strain evidence="1 2">DSM 50014</strain>
    </source>
</reference>
<dbReference type="InterPro" id="IPR006498">
    <property type="entry name" value="Tail_tube"/>
</dbReference>
<dbReference type="Proteomes" id="UP000027466">
    <property type="component" value="Unassembled WGS sequence"/>
</dbReference>
<accession>A0A069PUY3</accession>
<dbReference type="STRING" id="60547.GCA_000751215_04799"/>
<dbReference type="Pfam" id="PF04985">
    <property type="entry name" value="Phage_tube"/>
    <property type="match status" value="1"/>
</dbReference>
<dbReference type="NCBIfam" id="TIGR01611">
    <property type="entry name" value="tail_tube"/>
    <property type="match status" value="1"/>
</dbReference>
<dbReference type="RefSeq" id="WP_035936327.1">
    <property type="nucleotide sequence ID" value="NZ_CADFFX010000009.1"/>
</dbReference>
<evidence type="ECO:0000313" key="1">
    <source>
        <dbReference type="EMBL" id="KDR41126.1"/>
    </source>
</evidence>
<dbReference type="AlphaFoldDB" id="A0A069PUY3"/>
<dbReference type="EMBL" id="JFHC01000031">
    <property type="protein sequence ID" value="KDR41126.1"/>
    <property type="molecule type" value="Genomic_DNA"/>
</dbReference>
<sequence>MIPETLSNYNLYVDGKGFAGLSTSVTLPKLKIKTDEHRGGGMDGPVKMDLGMEAMDAAFAMASMTREVLNFFGLADATAFNGVFRGAFRDMKGKTKSAAASFRGMLSEIDPGDWKAGEKSEAKYTVSLSYYKLEIDGAAVHEIDLLGMVRMINGVDQLAEIRKAIGM</sequence>
<organism evidence="1 2">
    <name type="scientific">Caballeronia glathei</name>
    <dbReference type="NCBI Taxonomy" id="60547"/>
    <lineage>
        <taxon>Bacteria</taxon>
        <taxon>Pseudomonadati</taxon>
        <taxon>Pseudomonadota</taxon>
        <taxon>Betaproteobacteria</taxon>
        <taxon>Burkholderiales</taxon>
        <taxon>Burkholderiaceae</taxon>
        <taxon>Caballeronia</taxon>
    </lineage>
</organism>
<gene>
    <name evidence="1" type="ORF">BG61_20665</name>
</gene>
<keyword evidence="2" id="KW-1185">Reference proteome</keyword>
<evidence type="ECO:0008006" key="3">
    <source>
        <dbReference type="Google" id="ProtNLM"/>
    </source>
</evidence>
<proteinExistence type="predicted"/>
<comment type="caution">
    <text evidence="1">The sequence shown here is derived from an EMBL/GenBank/DDBJ whole genome shotgun (WGS) entry which is preliminary data.</text>
</comment>
<evidence type="ECO:0000313" key="2">
    <source>
        <dbReference type="Proteomes" id="UP000027466"/>
    </source>
</evidence>
<name>A0A069PUY3_9BURK</name>